<gene>
    <name evidence="9" type="ORF">QR680_007969</name>
</gene>
<dbReference type="PROSITE" id="PS51148">
    <property type="entry name" value="AXH"/>
    <property type="match status" value="1"/>
</dbReference>
<dbReference type="Pfam" id="PF08517">
    <property type="entry name" value="AXH"/>
    <property type="match status" value="1"/>
</dbReference>
<reference evidence="9" key="1">
    <citation type="submission" date="2023-06" db="EMBL/GenBank/DDBJ databases">
        <title>Genomic analysis of the entomopathogenic nematode Steinernema hermaphroditum.</title>
        <authorList>
            <person name="Schwarz E.M."/>
            <person name="Heppert J.K."/>
            <person name="Baniya A."/>
            <person name="Schwartz H.T."/>
            <person name="Tan C.-H."/>
            <person name="Antoshechkin I."/>
            <person name="Sternberg P.W."/>
            <person name="Goodrich-Blair H."/>
            <person name="Dillman A.R."/>
        </authorList>
    </citation>
    <scope>NUCLEOTIDE SEQUENCE</scope>
    <source>
        <strain evidence="9">PS9179</strain>
        <tissue evidence="9">Whole animal</tissue>
    </source>
</reference>
<evidence type="ECO:0000256" key="5">
    <source>
        <dbReference type="ARBA" id="ARBA00023163"/>
    </source>
</evidence>
<dbReference type="PANTHER" id="PTHR13392:SF13">
    <property type="entry name" value="AXH DOMAIN-CONTAINING PROTEIN"/>
    <property type="match status" value="1"/>
</dbReference>
<evidence type="ECO:0000256" key="7">
    <source>
        <dbReference type="SAM" id="MobiDB-lite"/>
    </source>
</evidence>
<dbReference type="GO" id="GO:0006355">
    <property type="term" value="P:regulation of DNA-templated transcription"/>
    <property type="evidence" value="ECO:0007669"/>
    <property type="project" value="InterPro"/>
</dbReference>
<dbReference type="GO" id="GO:0003677">
    <property type="term" value="F:DNA binding"/>
    <property type="evidence" value="ECO:0007669"/>
    <property type="project" value="UniProtKB-KW"/>
</dbReference>
<dbReference type="PANTHER" id="PTHR13392">
    <property type="entry name" value="ATAXIN 1"/>
    <property type="match status" value="1"/>
</dbReference>
<evidence type="ECO:0000313" key="10">
    <source>
        <dbReference type="Proteomes" id="UP001175271"/>
    </source>
</evidence>
<evidence type="ECO:0000256" key="2">
    <source>
        <dbReference type="ARBA" id="ARBA00022491"/>
    </source>
</evidence>
<dbReference type="Proteomes" id="UP001175271">
    <property type="component" value="Unassembled WGS sequence"/>
</dbReference>
<feature type="compositionally biased region" description="Pro residues" evidence="7">
    <location>
        <begin position="118"/>
        <end position="127"/>
    </location>
</feature>
<comment type="subcellular location">
    <subcellularLocation>
        <location evidence="1">Nucleus</location>
    </subcellularLocation>
</comment>
<feature type="compositionally biased region" description="Basic residues" evidence="7">
    <location>
        <begin position="410"/>
        <end position="419"/>
    </location>
</feature>
<accession>A0AA39IEU3</accession>
<evidence type="ECO:0000259" key="8">
    <source>
        <dbReference type="PROSITE" id="PS51148"/>
    </source>
</evidence>
<dbReference type="GO" id="GO:0005634">
    <property type="term" value="C:nucleus"/>
    <property type="evidence" value="ECO:0007669"/>
    <property type="project" value="UniProtKB-SubCell"/>
</dbReference>
<feature type="compositionally biased region" description="Polar residues" evidence="7">
    <location>
        <begin position="349"/>
        <end position="358"/>
    </location>
</feature>
<dbReference type="AlphaFoldDB" id="A0AA39IEU3"/>
<comment type="caution">
    <text evidence="9">The sequence shown here is derived from an EMBL/GenBank/DDBJ whole genome shotgun (WGS) entry which is preliminary data.</text>
</comment>
<feature type="compositionally biased region" description="Low complexity" evidence="7">
    <location>
        <begin position="325"/>
        <end position="340"/>
    </location>
</feature>
<feature type="region of interest" description="Disordered" evidence="7">
    <location>
        <begin position="110"/>
        <end position="176"/>
    </location>
</feature>
<dbReference type="SUPFAM" id="SSF102031">
    <property type="entry name" value="AXH domain"/>
    <property type="match status" value="1"/>
</dbReference>
<feature type="region of interest" description="Disordered" evidence="7">
    <location>
        <begin position="18"/>
        <end position="43"/>
    </location>
</feature>
<feature type="compositionally biased region" description="Low complexity" evidence="7">
    <location>
        <begin position="140"/>
        <end position="164"/>
    </location>
</feature>
<keyword evidence="4" id="KW-0238">DNA-binding</keyword>
<feature type="compositionally biased region" description="Pro residues" evidence="7">
    <location>
        <begin position="165"/>
        <end position="174"/>
    </location>
</feature>
<evidence type="ECO:0000313" key="9">
    <source>
        <dbReference type="EMBL" id="KAK0423097.1"/>
    </source>
</evidence>
<feature type="region of interest" description="Disordered" evidence="7">
    <location>
        <begin position="398"/>
        <end position="427"/>
    </location>
</feature>
<dbReference type="InterPro" id="IPR043404">
    <property type="entry name" value="ATAXIN1-like"/>
</dbReference>
<keyword evidence="2" id="KW-0678">Repressor</keyword>
<keyword evidence="6" id="KW-0539">Nucleus</keyword>
<sequence>MLLSAQLAQAAANVAASTPSAFPAGPSTEHPQHSPQTPRVTPPVSAAFSAFGAAGPSQAGPSAAAMATQQLMQNYQQLLLSIMQQQQQQAQPRVPQYTPDPSTLTLQQQRNVADSTAMPPPPLPRRPIPSTISLPPPQPSTSQPRRTSPQHPQSLPSTSHQPQPHHIPPMPPMPRAALETIPELGTINMKPYYPTHFMRGTRIQLETGAVKNVEEMTQMDFHMSGAAAEGLDVELSKVIAIEKASEGSVQTAKVTLVAGDTKVRVTIQVFVEHPFFVIGYGWCSVNPTLTKARFGLDCQVLAVGHAAISLVKKEDKKRVQEHLNGASRRAAAAAAEGSSSTTGPRRPSLPSTYVQCDQSTREHRGIRYNAKRSPLQNQNLPKTVATTGSFPLAAIDRHPATKATSLRPTSRSRRAKKAYLRSERAPR</sequence>
<keyword evidence="3" id="KW-0805">Transcription regulation</keyword>
<dbReference type="EMBL" id="JAUCMV010000001">
    <property type="protein sequence ID" value="KAK0423097.1"/>
    <property type="molecule type" value="Genomic_DNA"/>
</dbReference>
<dbReference type="SMART" id="SM00536">
    <property type="entry name" value="AXH"/>
    <property type="match status" value="1"/>
</dbReference>
<proteinExistence type="predicted"/>
<dbReference type="InterPro" id="IPR036096">
    <property type="entry name" value="Ataxin_AXH_dom_sf"/>
</dbReference>
<evidence type="ECO:0000256" key="3">
    <source>
        <dbReference type="ARBA" id="ARBA00023015"/>
    </source>
</evidence>
<protein>
    <recommendedName>
        <fullName evidence="8">AXH domain-containing protein</fullName>
    </recommendedName>
</protein>
<evidence type="ECO:0000256" key="6">
    <source>
        <dbReference type="ARBA" id="ARBA00023242"/>
    </source>
</evidence>
<feature type="region of interest" description="Disordered" evidence="7">
    <location>
        <begin position="320"/>
        <end position="363"/>
    </location>
</feature>
<organism evidence="9 10">
    <name type="scientific">Steinernema hermaphroditum</name>
    <dbReference type="NCBI Taxonomy" id="289476"/>
    <lineage>
        <taxon>Eukaryota</taxon>
        <taxon>Metazoa</taxon>
        <taxon>Ecdysozoa</taxon>
        <taxon>Nematoda</taxon>
        <taxon>Chromadorea</taxon>
        <taxon>Rhabditida</taxon>
        <taxon>Tylenchina</taxon>
        <taxon>Panagrolaimomorpha</taxon>
        <taxon>Strongyloidoidea</taxon>
        <taxon>Steinernematidae</taxon>
        <taxon>Steinernema</taxon>
    </lineage>
</organism>
<dbReference type="GO" id="GO:0003723">
    <property type="term" value="F:RNA binding"/>
    <property type="evidence" value="ECO:0007669"/>
    <property type="project" value="InterPro"/>
</dbReference>
<evidence type="ECO:0000256" key="4">
    <source>
        <dbReference type="ARBA" id="ARBA00023125"/>
    </source>
</evidence>
<evidence type="ECO:0000256" key="1">
    <source>
        <dbReference type="ARBA" id="ARBA00004123"/>
    </source>
</evidence>
<feature type="domain" description="AXH" evidence="8">
    <location>
        <begin position="185"/>
        <end position="318"/>
    </location>
</feature>
<name>A0AA39IEU3_9BILA</name>
<keyword evidence="10" id="KW-1185">Reference proteome</keyword>
<dbReference type="InterPro" id="IPR003652">
    <property type="entry name" value="Ataxin_AXH_dom"/>
</dbReference>
<keyword evidence="5" id="KW-0804">Transcription</keyword>